<evidence type="ECO:0000259" key="2">
    <source>
        <dbReference type="PROSITE" id="PS51819"/>
    </source>
</evidence>
<protein>
    <submittedName>
        <fullName evidence="3">Glyoxalase-like domain protein</fullName>
    </submittedName>
</protein>
<reference evidence="3 4" key="1">
    <citation type="submission" date="2016-06" db="EMBL/GenBank/DDBJ databases">
        <title>Genome sequence of Oerskovia enterophila DSM 43852.</title>
        <authorList>
            <person name="Poehlein A."/>
            <person name="Jag V."/>
            <person name="Bengelsdorf F.R."/>
            <person name="Daniel R."/>
            <person name="Duerre P."/>
        </authorList>
    </citation>
    <scope>NUCLEOTIDE SEQUENCE [LARGE SCALE GENOMIC DNA]</scope>
    <source>
        <strain evidence="3 4">DSM 43852</strain>
    </source>
</reference>
<dbReference type="Pfam" id="PF18029">
    <property type="entry name" value="Glyoxalase_6"/>
    <property type="match status" value="1"/>
</dbReference>
<sequence length="181" mass="19035">MTGATAGRSTSRPTSPEAWVEVSRRGEGSDPPPDGSLPHGGGVVLRVSVPFASLPGMTLSIGMVTVDSTDPRPLAQWWARQTGGRLVDEADGWFLEVVPAGDGQGPVLGFQKVDDPTPGKNKIHLDLSAPDRAAEVERLVADGAGLVAEHTIPGYRWSVLTDPQGNQFCLGEPDETATEIS</sequence>
<dbReference type="Proteomes" id="UP000093412">
    <property type="component" value="Unassembled WGS sequence"/>
</dbReference>
<keyword evidence="4" id="KW-1185">Reference proteome</keyword>
<dbReference type="PANTHER" id="PTHR35908">
    <property type="entry name" value="HYPOTHETICAL FUSION PROTEIN"/>
    <property type="match status" value="1"/>
</dbReference>
<dbReference type="PROSITE" id="PS51819">
    <property type="entry name" value="VOC"/>
    <property type="match status" value="1"/>
</dbReference>
<dbReference type="InterPro" id="IPR041581">
    <property type="entry name" value="Glyoxalase_6"/>
</dbReference>
<evidence type="ECO:0000313" key="3">
    <source>
        <dbReference type="EMBL" id="OCI31010.1"/>
    </source>
</evidence>
<feature type="domain" description="VOC" evidence="2">
    <location>
        <begin position="60"/>
        <end position="173"/>
    </location>
</feature>
<accession>A0ABX2Y3E2</accession>
<comment type="caution">
    <text evidence="3">The sequence shown here is derived from an EMBL/GenBank/DDBJ whole genome shotgun (WGS) entry which is preliminary data.</text>
</comment>
<feature type="region of interest" description="Disordered" evidence="1">
    <location>
        <begin position="1"/>
        <end position="41"/>
    </location>
</feature>
<dbReference type="InterPro" id="IPR029068">
    <property type="entry name" value="Glyas_Bleomycin-R_OHBP_Dase"/>
</dbReference>
<name>A0ABX2Y3E2_9CELL</name>
<dbReference type="InterPro" id="IPR037523">
    <property type="entry name" value="VOC_core"/>
</dbReference>
<dbReference type="CDD" id="cd06587">
    <property type="entry name" value="VOC"/>
    <property type="match status" value="1"/>
</dbReference>
<dbReference type="EMBL" id="MAQA01000024">
    <property type="protein sequence ID" value="OCI31010.1"/>
    <property type="molecule type" value="Genomic_DNA"/>
</dbReference>
<dbReference type="Gene3D" id="3.10.180.10">
    <property type="entry name" value="2,3-Dihydroxybiphenyl 1,2-Dioxygenase, domain 1"/>
    <property type="match status" value="1"/>
</dbReference>
<organism evidence="3 4">
    <name type="scientific">Oerskovia enterophila</name>
    <dbReference type="NCBI Taxonomy" id="43678"/>
    <lineage>
        <taxon>Bacteria</taxon>
        <taxon>Bacillati</taxon>
        <taxon>Actinomycetota</taxon>
        <taxon>Actinomycetes</taxon>
        <taxon>Micrococcales</taxon>
        <taxon>Cellulomonadaceae</taxon>
        <taxon>Oerskovia</taxon>
    </lineage>
</organism>
<evidence type="ECO:0000313" key="4">
    <source>
        <dbReference type="Proteomes" id="UP000093412"/>
    </source>
</evidence>
<gene>
    <name evidence="3" type="ORF">OERS_22180</name>
</gene>
<proteinExistence type="predicted"/>
<dbReference type="PANTHER" id="PTHR35908:SF1">
    <property type="entry name" value="CONSERVED PROTEIN"/>
    <property type="match status" value="1"/>
</dbReference>
<dbReference type="SUPFAM" id="SSF54593">
    <property type="entry name" value="Glyoxalase/Bleomycin resistance protein/Dihydroxybiphenyl dioxygenase"/>
    <property type="match status" value="1"/>
</dbReference>
<evidence type="ECO:0000256" key="1">
    <source>
        <dbReference type="SAM" id="MobiDB-lite"/>
    </source>
</evidence>